<dbReference type="OrthoDB" id="515752at2759"/>
<dbReference type="AlphaFoldDB" id="A0A2P6U1M7"/>
<keyword evidence="2" id="KW-1185">Reference proteome</keyword>
<protein>
    <submittedName>
        <fullName evidence="1">Uncharacterized protein</fullName>
    </submittedName>
</protein>
<organism evidence="1 2">
    <name type="scientific">Chlorella sorokiniana</name>
    <name type="common">Freshwater green alga</name>
    <dbReference type="NCBI Taxonomy" id="3076"/>
    <lineage>
        <taxon>Eukaryota</taxon>
        <taxon>Viridiplantae</taxon>
        <taxon>Chlorophyta</taxon>
        <taxon>core chlorophytes</taxon>
        <taxon>Trebouxiophyceae</taxon>
        <taxon>Chlorellales</taxon>
        <taxon>Chlorellaceae</taxon>
        <taxon>Chlorella clade</taxon>
        <taxon>Chlorella</taxon>
    </lineage>
</organism>
<name>A0A2P6U1M7_CHLSO</name>
<evidence type="ECO:0000313" key="2">
    <source>
        <dbReference type="Proteomes" id="UP000239899"/>
    </source>
</evidence>
<gene>
    <name evidence="1" type="ORF">C2E21_0766</name>
</gene>
<comment type="caution">
    <text evidence="1">The sequence shown here is derived from an EMBL/GenBank/DDBJ whole genome shotgun (WGS) entry which is preliminary data.</text>
</comment>
<evidence type="ECO:0000313" key="1">
    <source>
        <dbReference type="EMBL" id="PRW60214.1"/>
    </source>
</evidence>
<proteinExistence type="predicted"/>
<dbReference type="Proteomes" id="UP000239899">
    <property type="component" value="Unassembled WGS sequence"/>
</dbReference>
<reference evidence="1 2" key="1">
    <citation type="journal article" date="2018" name="Plant J.">
        <title>Genome sequences of Chlorella sorokiniana UTEX 1602 and Micractinium conductrix SAG 241.80: implications to maltose excretion by a green alga.</title>
        <authorList>
            <person name="Arriola M.B."/>
            <person name="Velmurugan N."/>
            <person name="Zhang Y."/>
            <person name="Plunkett M.H."/>
            <person name="Hondzo H."/>
            <person name="Barney B.M."/>
        </authorList>
    </citation>
    <scope>NUCLEOTIDE SEQUENCE [LARGE SCALE GENOMIC DNA]</scope>
    <source>
        <strain evidence="2">UTEX 1602</strain>
    </source>
</reference>
<dbReference type="EMBL" id="LHPG02000002">
    <property type="protein sequence ID" value="PRW60214.1"/>
    <property type="molecule type" value="Genomic_DNA"/>
</dbReference>
<sequence length="334" mass="33782">MPLLIPAAAAVAALAAILFYRWLCLLTARRRVKRGAAFIVRSSAAEMEEGQALLSPIAIHVTFASPPASHPASPAAPAAAQALALSVRAPAALPVPARAKTSASRAQKQVGLIARARAMIEAFGLPFEPLADLASMRSLGCIVAGGSMVHAYMGAQPPAQFSGDLDIFCKTGHLKLPLHLKPLRALLKAAGYRAAAVHTFAAASGYGAAVEANGLAALAGGSLPPSDTYAASAVNSLEDASSATSAAGSYSALIGSLSPAGGSSAGTADGAAFNADLGAAPSPYSAVWHMLGLHDYVHPATGRKDAPAHFDLSAAATVFDGCSLYTLYPETTDK</sequence>
<accession>A0A2P6U1M7</accession>